<dbReference type="EMBL" id="CAJNOR010000256">
    <property type="protein sequence ID" value="CAF0857395.1"/>
    <property type="molecule type" value="Genomic_DNA"/>
</dbReference>
<accession>A0A813WN66</accession>
<comment type="caution">
    <text evidence="4">The sequence shown here is derived from an EMBL/GenBank/DDBJ whole genome shotgun (WGS) entry which is preliminary data.</text>
</comment>
<evidence type="ECO:0000313" key="4">
    <source>
        <dbReference type="EMBL" id="CAF0857395.1"/>
    </source>
</evidence>
<keyword evidence="5" id="KW-1185">Reference proteome</keyword>
<keyword evidence="2" id="KW-0812">Transmembrane</keyword>
<feature type="signal peptide" evidence="3">
    <location>
        <begin position="1"/>
        <end position="19"/>
    </location>
</feature>
<reference evidence="4" key="1">
    <citation type="submission" date="2021-02" db="EMBL/GenBank/DDBJ databases">
        <authorList>
            <person name="Nowell W R."/>
        </authorList>
    </citation>
    <scope>NUCLEOTIDE SEQUENCE</scope>
</reference>
<gene>
    <name evidence="4" type="ORF">XAT740_LOCUS5802</name>
</gene>
<evidence type="ECO:0000313" key="5">
    <source>
        <dbReference type="Proteomes" id="UP000663828"/>
    </source>
</evidence>
<evidence type="ECO:0000256" key="3">
    <source>
        <dbReference type="SAM" id="SignalP"/>
    </source>
</evidence>
<name>A0A813WN66_ADIRI</name>
<dbReference type="SUPFAM" id="SSF56436">
    <property type="entry name" value="C-type lectin-like"/>
    <property type="match status" value="1"/>
</dbReference>
<feature type="transmembrane region" description="Helical" evidence="2">
    <location>
        <begin position="228"/>
        <end position="253"/>
    </location>
</feature>
<evidence type="ECO:0000256" key="1">
    <source>
        <dbReference type="SAM" id="MobiDB-lite"/>
    </source>
</evidence>
<evidence type="ECO:0000256" key="2">
    <source>
        <dbReference type="SAM" id="Phobius"/>
    </source>
</evidence>
<feature type="compositionally biased region" description="Polar residues" evidence="1">
    <location>
        <begin position="302"/>
        <end position="316"/>
    </location>
</feature>
<dbReference type="Gene3D" id="3.10.100.10">
    <property type="entry name" value="Mannose-Binding Protein A, subunit A"/>
    <property type="match status" value="1"/>
</dbReference>
<feature type="region of interest" description="Disordered" evidence="1">
    <location>
        <begin position="260"/>
        <end position="316"/>
    </location>
</feature>
<keyword evidence="3" id="KW-0732">Signal</keyword>
<dbReference type="Proteomes" id="UP000663828">
    <property type="component" value="Unassembled WGS sequence"/>
</dbReference>
<keyword evidence="2" id="KW-0472">Membrane</keyword>
<dbReference type="InterPro" id="IPR016186">
    <property type="entry name" value="C-type_lectin-like/link_sf"/>
</dbReference>
<proteinExistence type="predicted"/>
<keyword evidence="2" id="KW-1133">Transmembrane helix</keyword>
<feature type="chain" id="PRO_5032777099" evidence="3">
    <location>
        <begin position="20"/>
        <end position="316"/>
    </location>
</feature>
<sequence>MCGKLISLLLFSILISTNGQYDDDRDLPPAPYSSERGSKAVFETLFPRGRCPERFSQSGQECLFFSSDGKMYSWNEAERMCARRVARMLNKHSQSDLNQPNMTPTKGVRALVLNTPEKTEAFRALFREYNEQNYAVRLPSDYHTLSRCSDGKDDKWPRLCTNVPYSNATCFETVSNGPNDLCLREVECRQRYLRVACEFTLPGSPELTASTFRACPKRGRRFFRRLPLWAWILIALGCAFLLIGIIAAVALFLRKSKQNNSSKKRAIPEPRDPPTRGSTKQEDPATQPMLKRPPPPPVPSSDYLQPRSSLDTNPNA</sequence>
<dbReference type="AlphaFoldDB" id="A0A813WN66"/>
<organism evidence="4 5">
    <name type="scientific">Adineta ricciae</name>
    <name type="common">Rotifer</name>
    <dbReference type="NCBI Taxonomy" id="249248"/>
    <lineage>
        <taxon>Eukaryota</taxon>
        <taxon>Metazoa</taxon>
        <taxon>Spiralia</taxon>
        <taxon>Gnathifera</taxon>
        <taxon>Rotifera</taxon>
        <taxon>Eurotatoria</taxon>
        <taxon>Bdelloidea</taxon>
        <taxon>Adinetida</taxon>
        <taxon>Adinetidae</taxon>
        <taxon>Adineta</taxon>
    </lineage>
</organism>
<dbReference type="InterPro" id="IPR016187">
    <property type="entry name" value="CTDL_fold"/>
</dbReference>
<protein>
    <submittedName>
        <fullName evidence="4">Uncharacterized protein</fullName>
    </submittedName>
</protein>
<feature type="compositionally biased region" description="Basic and acidic residues" evidence="1">
    <location>
        <begin position="266"/>
        <end position="283"/>
    </location>
</feature>